<evidence type="ECO:0000256" key="1">
    <source>
        <dbReference type="ARBA" id="ARBA00008171"/>
    </source>
</evidence>
<dbReference type="InterPro" id="IPR008271">
    <property type="entry name" value="Ser/Thr_kinase_AS"/>
</dbReference>
<protein>
    <recommendedName>
        <fullName evidence="3">Protein kinase domain-containing protein</fullName>
    </recommendedName>
</protein>
<dbReference type="SMART" id="SM00220">
    <property type="entry name" value="S_TKc"/>
    <property type="match status" value="1"/>
</dbReference>
<dbReference type="PRINTS" id="PR00109">
    <property type="entry name" value="TYRKINASE"/>
</dbReference>
<organism evidence="4 5">
    <name type="scientific">Leucocoprinus leucothites</name>
    <dbReference type="NCBI Taxonomy" id="201217"/>
    <lineage>
        <taxon>Eukaryota</taxon>
        <taxon>Fungi</taxon>
        <taxon>Dikarya</taxon>
        <taxon>Basidiomycota</taxon>
        <taxon>Agaricomycotina</taxon>
        <taxon>Agaricomycetes</taxon>
        <taxon>Agaricomycetidae</taxon>
        <taxon>Agaricales</taxon>
        <taxon>Agaricineae</taxon>
        <taxon>Agaricaceae</taxon>
        <taxon>Leucocoprinus</taxon>
    </lineage>
</organism>
<feature type="region of interest" description="Disordered" evidence="2">
    <location>
        <begin position="351"/>
        <end position="370"/>
    </location>
</feature>
<dbReference type="Proteomes" id="UP000559027">
    <property type="component" value="Unassembled WGS sequence"/>
</dbReference>
<evidence type="ECO:0000313" key="4">
    <source>
        <dbReference type="EMBL" id="KAF5360454.1"/>
    </source>
</evidence>
<feature type="domain" description="Protein kinase" evidence="3">
    <location>
        <begin position="452"/>
        <end position="712"/>
    </location>
</feature>
<comment type="similarity">
    <text evidence="1">Belongs to the protein kinase superfamily. TKL Ser/Thr protein kinase family. ROCO subfamily.</text>
</comment>
<feature type="compositionally biased region" description="Pro residues" evidence="2">
    <location>
        <begin position="304"/>
        <end position="324"/>
    </location>
</feature>
<sequence>MKKILTENITSTDRVIAVMGPTDSGQSNFIDALWKGFGFPPGYQKNTCAGEIECFLVGHHQNGHNFRIVLVVIPGFDNPHRNDAEVLIMMSDWFENTYRRGIKMTGILYLQRISDNRMSGVLLRNLRMFGELCGDRIMPRVLFVTTMWNQVDETTGKHRERELKGRFWKDMLAWGARSARFRDDYKSAQDILDLLVAHKRRSSSKRYGILLLQEEMVDLGKLWNETHAAHMLREFLLNLSAEQKISLKRLQRLKEGNITTSQLLHALQEEERRAWEEYRRSLDGIRALEISRPLSTYTSFPSTKPSPPPSPPPPPLESSPPPSSPQVREPSSTFPPFSQEALHSTQIQLDDVSEDPATSTQPDDKSSGKYPDIYYQSIDLVSKLLSSHTRRGMIADLKGDEAQCMVNFLHQLLCYQNPLDPNDRRDILSLLCRLTQSSQMIPEQCKITGVICDLHNPINEGGYGRIYMGDYRNQIVCVKMARIAQAQSNENMLKTKVQARELSLWTHLSHRNVLPFYGVYFPQPDAPQTICIISPWMQNGDLKQYLDAHPNAPKIPLIVDIITGLQYIHNMNIVHADLKANNVLVSPGKRALLADFGISRVCLSQVSTSVGIGGAASWMAPELLIGNLPSVTMSSDIWSFGCVCYEMFIRKRPYHYYEQPTQLIIAFFNGHPTPLQLEEEILVDPGILTLMKLCWERDPAQRPDCARIQTLLSQTPKTSDENEPDDSTFSQIWRARHNVKIDYQLVYGTLCYIHRGQAAMNVEAPSKGEDESATHASLA</sequence>
<dbReference type="Pfam" id="PF07714">
    <property type="entry name" value="PK_Tyr_Ser-Thr"/>
    <property type="match status" value="1"/>
</dbReference>
<dbReference type="PROSITE" id="PS00108">
    <property type="entry name" value="PROTEIN_KINASE_ST"/>
    <property type="match status" value="1"/>
</dbReference>
<dbReference type="SUPFAM" id="SSF52540">
    <property type="entry name" value="P-loop containing nucleoside triphosphate hydrolases"/>
    <property type="match status" value="1"/>
</dbReference>
<evidence type="ECO:0000256" key="2">
    <source>
        <dbReference type="SAM" id="MobiDB-lite"/>
    </source>
</evidence>
<dbReference type="InterPro" id="IPR051681">
    <property type="entry name" value="Ser/Thr_Kinases-Pseudokinases"/>
</dbReference>
<evidence type="ECO:0000313" key="5">
    <source>
        <dbReference type="Proteomes" id="UP000559027"/>
    </source>
</evidence>
<gene>
    <name evidence="4" type="ORF">D9756_004954</name>
</gene>
<accession>A0A8H5G8T3</accession>
<dbReference type="PROSITE" id="PS50011">
    <property type="entry name" value="PROTEIN_KINASE_DOM"/>
    <property type="match status" value="1"/>
</dbReference>
<comment type="caution">
    <text evidence="4">The sequence shown here is derived from an EMBL/GenBank/DDBJ whole genome shotgun (WGS) entry which is preliminary data.</text>
</comment>
<dbReference type="EMBL" id="JAACJO010000003">
    <property type="protein sequence ID" value="KAF5360454.1"/>
    <property type="molecule type" value="Genomic_DNA"/>
</dbReference>
<reference evidence="4 5" key="1">
    <citation type="journal article" date="2020" name="ISME J.">
        <title>Uncovering the hidden diversity of litter-decomposition mechanisms in mushroom-forming fungi.</title>
        <authorList>
            <person name="Floudas D."/>
            <person name="Bentzer J."/>
            <person name="Ahren D."/>
            <person name="Johansson T."/>
            <person name="Persson P."/>
            <person name="Tunlid A."/>
        </authorList>
    </citation>
    <scope>NUCLEOTIDE SEQUENCE [LARGE SCALE GENOMIC DNA]</scope>
    <source>
        <strain evidence="4 5">CBS 146.42</strain>
    </source>
</reference>
<feature type="region of interest" description="Disordered" evidence="2">
    <location>
        <begin position="296"/>
        <end position="346"/>
    </location>
</feature>
<dbReference type="PANTHER" id="PTHR44329">
    <property type="entry name" value="SERINE/THREONINE-PROTEIN KINASE TNNI3K-RELATED"/>
    <property type="match status" value="1"/>
</dbReference>
<dbReference type="AlphaFoldDB" id="A0A8H5G8T3"/>
<dbReference type="GO" id="GO:0004674">
    <property type="term" value="F:protein serine/threonine kinase activity"/>
    <property type="evidence" value="ECO:0007669"/>
    <property type="project" value="TreeGrafter"/>
</dbReference>
<proteinExistence type="inferred from homology"/>
<dbReference type="InterPro" id="IPR027417">
    <property type="entry name" value="P-loop_NTPase"/>
</dbReference>
<dbReference type="InterPro" id="IPR001245">
    <property type="entry name" value="Ser-Thr/Tyr_kinase_cat_dom"/>
</dbReference>
<dbReference type="Gene3D" id="1.10.510.10">
    <property type="entry name" value="Transferase(Phosphotransferase) domain 1"/>
    <property type="match status" value="1"/>
</dbReference>
<dbReference type="OrthoDB" id="2390637at2759"/>
<dbReference type="SUPFAM" id="SSF56112">
    <property type="entry name" value="Protein kinase-like (PK-like)"/>
    <property type="match status" value="1"/>
</dbReference>
<dbReference type="Gene3D" id="3.40.50.300">
    <property type="entry name" value="P-loop containing nucleotide triphosphate hydrolases"/>
    <property type="match status" value="1"/>
</dbReference>
<keyword evidence="5" id="KW-1185">Reference proteome</keyword>
<evidence type="ECO:0000259" key="3">
    <source>
        <dbReference type="PROSITE" id="PS50011"/>
    </source>
</evidence>
<dbReference type="InterPro" id="IPR000719">
    <property type="entry name" value="Prot_kinase_dom"/>
</dbReference>
<dbReference type="InterPro" id="IPR011009">
    <property type="entry name" value="Kinase-like_dom_sf"/>
</dbReference>
<dbReference type="GO" id="GO:0005524">
    <property type="term" value="F:ATP binding"/>
    <property type="evidence" value="ECO:0007669"/>
    <property type="project" value="InterPro"/>
</dbReference>
<name>A0A8H5G8T3_9AGAR</name>